<dbReference type="Proteomes" id="UP000533598">
    <property type="component" value="Unassembled WGS sequence"/>
</dbReference>
<dbReference type="EMBL" id="JACHMH010000001">
    <property type="protein sequence ID" value="MBB4678138.1"/>
    <property type="molecule type" value="Genomic_DNA"/>
</dbReference>
<keyword evidence="9" id="KW-1185">Reference proteome</keyword>
<evidence type="ECO:0000256" key="4">
    <source>
        <dbReference type="ARBA" id="ARBA00022833"/>
    </source>
</evidence>
<evidence type="ECO:0000256" key="1">
    <source>
        <dbReference type="ARBA" id="ARBA00010718"/>
    </source>
</evidence>
<dbReference type="Pfam" id="PF00194">
    <property type="entry name" value="Carb_anhydrase"/>
    <property type="match status" value="1"/>
</dbReference>
<evidence type="ECO:0000313" key="8">
    <source>
        <dbReference type="EMBL" id="MBB4678138.1"/>
    </source>
</evidence>
<protein>
    <recommendedName>
        <fullName evidence="2">carbonic anhydrase</fullName>
        <ecNumber evidence="2">4.2.1.1</ecNumber>
    </recommendedName>
</protein>
<dbReference type="AlphaFoldDB" id="A0A7W7CE49"/>
<evidence type="ECO:0000256" key="3">
    <source>
        <dbReference type="ARBA" id="ARBA00022723"/>
    </source>
</evidence>
<dbReference type="PANTHER" id="PTHR18952">
    <property type="entry name" value="CARBONIC ANHYDRASE"/>
    <property type="match status" value="1"/>
</dbReference>
<dbReference type="InterPro" id="IPR001148">
    <property type="entry name" value="CA_dom"/>
</dbReference>
<comment type="similarity">
    <text evidence="1">Belongs to the alpha-carbonic anhydrase family.</text>
</comment>
<dbReference type="SUPFAM" id="SSF51069">
    <property type="entry name" value="Carbonic anhydrase"/>
    <property type="match status" value="1"/>
</dbReference>
<dbReference type="InterPro" id="IPR041891">
    <property type="entry name" value="Alpha_CA_prokaryot-like"/>
</dbReference>
<keyword evidence="5 8" id="KW-0456">Lyase</keyword>
<dbReference type="GO" id="GO:0004089">
    <property type="term" value="F:carbonate dehydratase activity"/>
    <property type="evidence" value="ECO:0007669"/>
    <property type="project" value="UniProtKB-EC"/>
</dbReference>
<evidence type="ECO:0000259" key="7">
    <source>
        <dbReference type="PROSITE" id="PS51144"/>
    </source>
</evidence>
<evidence type="ECO:0000313" key="9">
    <source>
        <dbReference type="Proteomes" id="UP000533598"/>
    </source>
</evidence>
<proteinExistence type="inferred from homology"/>
<keyword evidence="3" id="KW-0479">Metal-binding</keyword>
<dbReference type="PANTHER" id="PTHR18952:SF265">
    <property type="entry name" value="CARBONIC ANHYDRASE"/>
    <property type="match status" value="1"/>
</dbReference>
<dbReference type="Gene3D" id="3.10.200.10">
    <property type="entry name" value="Alpha carbonic anhydrase"/>
    <property type="match status" value="1"/>
</dbReference>
<feature type="domain" description="Alpha-carbonic anhydrase" evidence="7">
    <location>
        <begin position="1"/>
        <end position="233"/>
    </location>
</feature>
<name>A0A7W7CE49_9PSEU</name>
<evidence type="ECO:0000256" key="6">
    <source>
        <dbReference type="ARBA" id="ARBA00048348"/>
    </source>
</evidence>
<dbReference type="PROSITE" id="PS51144">
    <property type="entry name" value="ALPHA_CA_2"/>
    <property type="match status" value="1"/>
</dbReference>
<dbReference type="InterPro" id="IPR036398">
    <property type="entry name" value="CA_dom_sf"/>
</dbReference>
<organism evidence="8 9">
    <name type="scientific">Crossiella cryophila</name>
    <dbReference type="NCBI Taxonomy" id="43355"/>
    <lineage>
        <taxon>Bacteria</taxon>
        <taxon>Bacillati</taxon>
        <taxon>Actinomycetota</taxon>
        <taxon>Actinomycetes</taxon>
        <taxon>Pseudonocardiales</taxon>
        <taxon>Pseudonocardiaceae</taxon>
        <taxon>Crossiella</taxon>
    </lineage>
</organism>
<dbReference type="GO" id="GO:0008270">
    <property type="term" value="F:zinc ion binding"/>
    <property type="evidence" value="ECO:0007669"/>
    <property type="project" value="InterPro"/>
</dbReference>
<accession>A0A7W7CE49</accession>
<evidence type="ECO:0000256" key="2">
    <source>
        <dbReference type="ARBA" id="ARBA00012925"/>
    </source>
</evidence>
<gene>
    <name evidence="8" type="ORF">HNR67_004256</name>
</gene>
<dbReference type="InterPro" id="IPR023561">
    <property type="entry name" value="Carbonic_anhydrase_a-class"/>
</dbReference>
<evidence type="ECO:0000256" key="5">
    <source>
        <dbReference type="ARBA" id="ARBA00023239"/>
    </source>
</evidence>
<comment type="caution">
    <text evidence="8">The sequence shown here is derived from an EMBL/GenBank/DDBJ whole genome shotgun (WGS) entry which is preliminary data.</text>
</comment>
<sequence length="235" mass="25643">MLPLVAVAAIVVSPVAQSKLPAQSPVNVVPEAIQIDPTHPKLDVSYGHSELELKYIRKDAANPNGCQVRDHEETEEAEVKPGSGFVTAGGVRFDLIQFHFHTPAEHRFAGRQYPLEMHLVHRSAAGKLLVVGVPLRAGEHSTVDTVLAKLAPECGAPVHIHSINLNTLLPHNKHTLHYQGSLTTHPFDEGVQWYLAAEKTVSQATLSRFQGLFSHGNSRAVQPLNGRHFTEVGLI</sequence>
<keyword evidence="4" id="KW-0862">Zinc</keyword>
<dbReference type="SMART" id="SM01057">
    <property type="entry name" value="Carb_anhydrase"/>
    <property type="match status" value="1"/>
</dbReference>
<dbReference type="RefSeq" id="WP_185004004.1">
    <property type="nucleotide sequence ID" value="NZ_BAAAUI010000086.1"/>
</dbReference>
<dbReference type="CDD" id="cd03124">
    <property type="entry name" value="alpha_CA_prokaryotic_like"/>
    <property type="match status" value="1"/>
</dbReference>
<comment type="catalytic activity">
    <reaction evidence="6">
        <text>hydrogencarbonate + H(+) = CO2 + H2O</text>
        <dbReference type="Rhea" id="RHEA:10748"/>
        <dbReference type="ChEBI" id="CHEBI:15377"/>
        <dbReference type="ChEBI" id="CHEBI:15378"/>
        <dbReference type="ChEBI" id="CHEBI:16526"/>
        <dbReference type="ChEBI" id="CHEBI:17544"/>
        <dbReference type="EC" id="4.2.1.1"/>
    </reaction>
</comment>
<dbReference type="EC" id="4.2.1.1" evidence="2"/>
<reference evidence="8 9" key="1">
    <citation type="submission" date="2020-08" db="EMBL/GenBank/DDBJ databases">
        <title>Sequencing the genomes of 1000 actinobacteria strains.</title>
        <authorList>
            <person name="Klenk H.-P."/>
        </authorList>
    </citation>
    <scope>NUCLEOTIDE SEQUENCE [LARGE SCALE GENOMIC DNA]</scope>
    <source>
        <strain evidence="8 9">DSM 44230</strain>
    </source>
</reference>